<name>A0ABR2UP90_9PEZI</name>
<accession>A0ABR2UP90</accession>
<gene>
    <name evidence="1" type="ORF">SUNI508_01880</name>
</gene>
<proteinExistence type="predicted"/>
<dbReference type="Proteomes" id="UP001408356">
    <property type="component" value="Unassembled WGS sequence"/>
</dbReference>
<evidence type="ECO:0000313" key="2">
    <source>
        <dbReference type="Proteomes" id="UP001408356"/>
    </source>
</evidence>
<protein>
    <submittedName>
        <fullName evidence="1">Uncharacterized protein</fullName>
    </submittedName>
</protein>
<sequence length="261" mass="28597">MATIAVPLGLALRAKWSYNASTTVSTTIVSPASVRDTKDHDLLAGLNDRKGGTLPILPAEVLDAPGHWVVALERVVSSPISVADLDAEVVAVDDQAAGARRRFDGLMETYLRTTMALFARTPQAWFMDRLIKDPAAKQTFGAEYLARCGFAVGDRVCGVYVVTSRTARGADKGGEMVVLSLAPPEGWTGPVVRGRLVVGYECDMEDGLRLLNETVLWRRKGENPLFLERVMGKWMHSFMVQWMVSSASRALTRKSRDNKSL</sequence>
<reference evidence="1 2" key="1">
    <citation type="journal article" date="2024" name="J. Plant Pathol.">
        <title>Sequence and assembly of the genome of Seiridium unicorne, isolate CBS 538.82, causal agent of cypress canker disease.</title>
        <authorList>
            <person name="Scali E."/>
            <person name="Rocca G.D."/>
            <person name="Danti R."/>
            <person name="Garbelotto M."/>
            <person name="Barberini S."/>
            <person name="Baroncelli R."/>
            <person name="Emiliani G."/>
        </authorList>
    </citation>
    <scope>NUCLEOTIDE SEQUENCE [LARGE SCALE GENOMIC DNA]</scope>
    <source>
        <strain evidence="1 2">BM-138-508</strain>
    </source>
</reference>
<evidence type="ECO:0000313" key="1">
    <source>
        <dbReference type="EMBL" id="KAK9416463.1"/>
    </source>
</evidence>
<dbReference type="EMBL" id="JARVKF010000407">
    <property type="protein sequence ID" value="KAK9416463.1"/>
    <property type="molecule type" value="Genomic_DNA"/>
</dbReference>
<organism evidence="1 2">
    <name type="scientific">Seiridium unicorne</name>
    <dbReference type="NCBI Taxonomy" id="138068"/>
    <lineage>
        <taxon>Eukaryota</taxon>
        <taxon>Fungi</taxon>
        <taxon>Dikarya</taxon>
        <taxon>Ascomycota</taxon>
        <taxon>Pezizomycotina</taxon>
        <taxon>Sordariomycetes</taxon>
        <taxon>Xylariomycetidae</taxon>
        <taxon>Amphisphaeriales</taxon>
        <taxon>Sporocadaceae</taxon>
        <taxon>Seiridium</taxon>
    </lineage>
</organism>
<comment type="caution">
    <text evidence="1">The sequence shown here is derived from an EMBL/GenBank/DDBJ whole genome shotgun (WGS) entry which is preliminary data.</text>
</comment>
<keyword evidence="2" id="KW-1185">Reference proteome</keyword>